<proteinExistence type="inferred from homology"/>
<dbReference type="InterPro" id="IPR001736">
    <property type="entry name" value="PLipase_D/transphosphatidylase"/>
</dbReference>
<dbReference type="GO" id="GO:0016891">
    <property type="term" value="F:RNA endonuclease activity producing 5'-phosphomonoesters, hydrolytic mechanism"/>
    <property type="evidence" value="ECO:0007669"/>
    <property type="project" value="TreeGrafter"/>
</dbReference>
<accession>A0A7C0Y691</accession>
<dbReference type="PROSITE" id="PS50035">
    <property type="entry name" value="PLD"/>
    <property type="match status" value="2"/>
</dbReference>
<reference evidence="8" key="1">
    <citation type="journal article" date="2020" name="mSystems">
        <title>Genome- and Community-Level Interaction Insights into Carbon Utilization and Element Cycling Functions of Hydrothermarchaeota in Hydrothermal Sediment.</title>
        <authorList>
            <person name="Zhou Z."/>
            <person name="Liu Y."/>
            <person name="Xu W."/>
            <person name="Pan J."/>
            <person name="Luo Z.H."/>
            <person name="Li M."/>
        </authorList>
    </citation>
    <scope>NUCLEOTIDE SEQUENCE [LARGE SCALE GENOMIC DNA]</scope>
    <source>
        <strain evidence="8">HyVt-233</strain>
    </source>
</reference>
<keyword evidence="4" id="KW-0378">Hydrolase</keyword>
<keyword evidence="5" id="KW-0442">Lipid degradation</keyword>
<dbReference type="SMART" id="SM00155">
    <property type="entry name" value="PLDc"/>
    <property type="match status" value="2"/>
</dbReference>
<evidence type="ECO:0000259" key="7">
    <source>
        <dbReference type="PROSITE" id="PS50035"/>
    </source>
</evidence>
<evidence type="ECO:0000256" key="4">
    <source>
        <dbReference type="ARBA" id="ARBA00022801"/>
    </source>
</evidence>
<feature type="domain" description="PLD phosphodiesterase" evidence="7">
    <location>
        <begin position="102"/>
        <end position="129"/>
    </location>
</feature>
<dbReference type="GO" id="GO:0004630">
    <property type="term" value="F:phospholipase D activity"/>
    <property type="evidence" value="ECO:0007669"/>
    <property type="project" value="UniProtKB-EC"/>
</dbReference>
<dbReference type="AlphaFoldDB" id="A0A7C0Y691"/>
<dbReference type="Gene3D" id="3.30.870.10">
    <property type="entry name" value="Endonuclease Chain A"/>
    <property type="match status" value="2"/>
</dbReference>
<dbReference type="GO" id="GO:0016042">
    <property type="term" value="P:lipid catabolic process"/>
    <property type="evidence" value="ECO:0007669"/>
    <property type="project" value="UniProtKB-KW"/>
</dbReference>
<evidence type="ECO:0000256" key="1">
    <source>
        <dbReference type="ARBA" id="ARBA00000798"/>
    </source>
</evidence>
<gene>
    <name evidence="8" type="ORF">ENG63_07720</name>
</gene>
<evidence type="ECO:0000256" key="3">
    <source>
        <dbReference type="ARBA" id="ARBA00012027"/>
    </source>
</evidence>
<dbReference type="PANTHER" id="PTHR43856:SF1">
    <property type="entry name" value="MITOCHONDRIAL CARDIOLIPIN HYDROLASE"/>
    <property type="match status" value="1"/>
</dbReference>
<comment type="similarity">
    <text evidence="2">Belongs to the phospholipase D family.</text>
</comment>
<keyword evidence="6" id="KW-0443">Lipid metabolism</keyword>
<dbReference type="InterPro" id="IPR025202">
    <property type="entry name" value="PLD-like_dom"/>
</dbReference>
<sequence>MENLFFSAGISEKEISHKIIPVVDRKYFPIAKELIQTAKESIYVSMYVVKGGKKVHDLIKQLRKAANKGIKIRILLGKEEDCQLAISPLRDLKNIEIKSGSAIKTIHNKIIIADKKIILIGSTNWTEKSLGYANEANVIINNKEIAEYFQKYLNYLWKDPSKDISPFKNFEGEIIPLIDRQYFHTVKEMMEKSTERIYVMVYGFGLSKAGNILADEIVKARKRGVETRVLLDNEPRINSNTIQYFKKNYVEARFNKKGVTTHSKVVIIDDAVILGATNWSCEILQKWHNTDILIKEKGIVEFFMNYFEEKFSSGR</sequence>
<organism evidence="8">
    <name type="scientific">Desulfofervidus auxilii</name>
    <dbReference type="NCBI Taxonomy" id="1621989"/>
    <lineage>
        <taxon>Bacteria</taxon>
        <taxon>Pseudomonadati</taxon>
        <taxon>Thermodesulfobacteriota</taxon>
        <taxon>Candidatus Desulfofervidia</taxon>
        <taxon>Candidatus Desulfofervidales</taxon>
        <taxon>Candidatus Desulfofervidaceae</taxon>
        <taxon>Candidatus Desulfofervidus</taxon>
    </lineage>
</organism>
<name>A0A7C0Y691_DESA2</name>
<evidence type="ECO:0000256" key="5">
    <source>
        <dbReference type="ARBA" id="ARBA00022963"/>
    </source>
</evidence>
<dbReference type="Proteomes" id="UP000886289">
    <property type="component" value="Unassembled WGS sequence"/>
</dbReference>
<feature type="domain" description="PLD phosphodiesterase" evidence="7">
    <location>
        <begin position="257"/>
        <end position="283"/>
    </location>
</feature>
<dbReference type="Pfam" id="PF13091">
    <property type="entry name" value="PLDc_2"/>
    <property type="match status" value="2"/>
</dbReference>
<evidence type="ECO:0000313" key="8">
    <source>
        <dbReference type="EMBL" id="HDD44729.1"/>
    </source>
</evidence>
<protein>
    <recommendedName>
        <fullName evidence="3">phospholipase D</fullName>
        <ecNumber evidence="3">3.1.4.4</ecNumber>
    </recommendedName>
</protein>
<dbReference type="PANTHER" id="PTHR43856">
    <property type="entry name" value="CARDIOLIPIN HYDROLASE"/>
    <property type="match status" value="1"/>
</dbReference>
<comment type="catalytic activity">
    <reaction evidence="1">
        <text>a 1,2-diacyl-sn-glycero-3-phosphocholine + H2O = a 1,2-diacyl-sn-glycero-3-phosphate + choline + H(+)</text>
        <dbReference type="Rhea" id="RHEA:14445"/>
        <dbReference type="ChEBI" id="CHEBI:15354"/>
        <dbReference type="ChEBI" id="CHEBI:15377"/>
        <dbReference type="ChEBI" id="CHEBI:15378"/>
        <dbReference type="ChEBI" id="CHEBI:57643"/>
        <dbReference type="ChEBI" id="CHEBI:58608"/>
        <dbReference type="EC" id="3.1.4.4"/>
    </reaction>
</comment>
<dbReference type="EMBL" id="DRBS01000288">
    <property type="protein sequence ID" value="HDD44729.1"/>
    <property type="molecule type" value="Genomic_DNA"/>
</dbReference>
<dbReference type="EC" id="3.1.4.4" evidence="3"/>
<dbReference type="InterPro" id="IPR051406">
    <property type="entry name" value="PLD_domain"/>
</dbReference>
<evidence type="ECO:0000256" key="6">
    <source>
        <dbReference type="ARBA" id="ARBA00023098"/>
    </source>
</evidence>
<comment type="caution">
    <text evidence="8">The sequence shown here is derived from an EMBL/GenBank/DDBJ whole genome shotgun (WGS) entry which is preliminary data.</text>
</comment>
<dbReference type="GO" id="GO:0006793">
    <property type="term" value="P:phosphorus metabolic process"/>
    <property type="evidence" value="ECO:0007669"/>
    <property type="project" value="UniProtKB-ARBA"/>
</dbReference>
<evidence type="ECO:0000256" key="2">
    <source>
        <dbReference type="ARBA" id="ARBA00008664"/>
    </source>
</evidence>
<dbReference type="SUPFAM" id="SSF56024">
    <property type="entry name" value="Phospholipase D/nuclease"/>
    <property type="match status" value="2"/>
</dbReference>